<keyword evidence="2" id="KW-0238">DNA-binding</keyword>
<evidence type="ECO:0000256" key="1">
    <source>
        <dbReference type="ARBA" id="ARBA00023015"/>
    </source>
</evidence>
<dbReference type="PANTHER" id="PTHR42756:SF1">
    <property type="entry name" value="TRANSCRIPTIONAL REPRESSOR OF EMRAB OPERON"/>
    <property type="match status" value="1"/>
</dbReference>
<comment type="caution">
    <text evidence="5">The sequence shown here is derived from an EMBL/GenBank/DDBJ whole genome shotgun (WGS) entry which is preliminary data.</text>
</comment>
<dbReference type="Proteomes" id="UP000789707">
    <property type="component" value="Unassembled WGS sequence"/>
</dbReference>
<dbReference type="PANTHER" id="PTHR42756">
    <property type="entry name" value="TRANSCRIPTIONAL REGULATOR, MARR"/>
    <property type="match status" value="1"/>
</dbReference>
<feature type="domain" description="HTH marR-type" evidence="4">
    <location>
        <begin position="1"/>
        <end position="135"/>
    </location>
</feature>
<protein>
    <recommendedName>
        <fullName evidence="4">HTH marR-type domain-containing protein</fullName>
    </recommendedName>
</protein>
<dbReference type="SMART" id="SM00347">
    <property type="entry name" value="HTH_MARR"/>
    <property type="match status" value="1"/>
</dbReference>
<dbReference type="InterPro" id="IPR000835">
    <property type="entry name" value="HTH_MarR-typ"/>
</dbReference>
<organism evidence="5 6">
    <name type="scientific">Periweissella fabaria</name>
    <dbReference type="NCBI Taxonomy" id="546157"/>
    <lineage>
        <taxon>Bacteria</taxon>
        <taxon>Bacillati</taxon>
        <taxon>Bacillota</taxon>
        <taxon>Bacilli</taxon>
        <taxon>Lactobacillales</taxon>
        <taxon>Lactobacillaceae</taxon>
        <taxon>Periweissella</taxon>
    </lineage>
</organism>
<dbReference type="Pfam" id="PF12802">
    <property type="entry name" value="MarR_2"/>
    <property type="match status" value="1"/>
</dbReference>
<dbReference type="SUPFAM" id="SSF46785">
    <property type="entry name" value="Winged helix' DNA-binding domain"/>
    <property type="match status" value="1"/>
</dbReference>
<dbReference type="PROSITE" id="PS50995">
    <property type="entry name" value="HTH_MARR_2"/>
    <property type="match status" value="1"/>
</dbReference>
<keyword evidence="6" id="KW-1185">Reference proteome</keyword>
<dbReference type="EMBL" id="CAKKNS010000014">
    <property type="protein sequence ID" value="CAH0417572.1"/>
    <property type="molecule type" value="Genomic_DNA"/>
</dbReference>
<evidence type="ECO:0000313" key="6">
    <source>
        <dbReference type="Proteomes" id="UP000789707"/>
    </source>
</evidence>
<name>A0ABM8Z8F1_9LACO</name>
<reference evidence="5 6" key="1">
    <citation type="submission" date="2021-11" db="EMBL/GenBank/DDBJ databases">
        <authorList>
            <person name="Depoorter E."/>
        </authorList>
    </citation>
    <scope>NUCLEOTIDE SEQUENCE [LARGE SCALE GENOMIC DNA]</scope>
    <source>
        <strain evidence="5 6">LMG 24289</strain>
    </source>
</reference>
<dbReference type="Gene3D" id="1.10.10.10">
    <property type="entry name" value="Winged helix-like DNA-binding domain superfamily/Winged helix DNA-binding domain"/>
    <property type="match status" value="1"/>
</dbReference>
<dbReference type="InterPro" id="IPR036388">
    <property type="entry name" value="WH-like_DNA-bd_sf"/>
</dbReference>
<evidence type="ECO:0000256" key="3">
    <source>
        <dbReference type="ARBA" id="ARBA00023163"/>
    </source>
</evidence>
<gene>
    <name evidence="5" type="ORF">WFA24289_01914</name>
</gene>
<dbReference type="RefSeq" id="WP_230097589.1">
    <property type="nucleotide sequence ID" value="NZ_CAKKNS010000014.1"/>
</dbReference>
<sequence>MRLQETGRKISHLYQLFMQDYAGFAENISVNVSDYNIFLSIQENPGCTQQFLADKRRVQRSLLTRIIKKYVKLGLIERRSSERNKSAYALYLTKSGEETTQQIRNKILYLNQKIASNCSIEQYNQLNEALDTLISNWDR</sequence>
<dbReference type="InterPro" id="IPR036390">
    <property type="entry name" value="WH_DNA-bd_sf"/>
</dbReference>
<accession>A0ABM8Z8F1</accession>
<evidence type="ECO:0000313" key="5">
    <source>
        <dbReference type="EMBL" id="CAH0417572.1"/>
    </source>
</evidence>
<evidence type="ECO:0000259" key="4">
    <source>
        <dbReference type="PROSITE" id="PS50995"/>
    </source>
</evidence>
<keyword evidence="3" id="KW-0804">Transcription</keyword>
<keyword evidence="1" id="KW-0805">Transcription regulation</keyword>
<evidence type="ECO:0000256" key="2">
    <source>
        <dbReference type="ARBA" id="ARBA00023125"/>
    </source>
</evidence>
<proteinExistence type="predicted"/>